<accession>A0A830BZB3</accession>
<keyword evidence="2" id="KW-1185">Reference proteome</keyword>
<name>A0A830BZB3_9LAMI</name>
<comment type="caution">
    <text evidence="1">The sequence shown here is derived from an EMBL/GenBank/DDBJ whole genome shotgun (WGS) entry which is preliminary data.</text>
</comment>
<proteinExistence type="predicted"/>
<dbReference type="Proteomes" id="UP000653305">
    <property type="component" value="Unassembled WGS sequence"/>
</dbReference>
<gene>
    <name evidence="1" type="ORF">PHJA_001000200</name>
</gene>
<organism evidence="1 2">
    <name type="scientific">Phtheirospermum japonicum</name>
    <dbReference type="NCBI Taxonomy" id="374723"/>
    <lineage>
        <taxon>Eukaryota</taxon>
        <taxon>Viridiplantae</taxon>
        <taxon>Streptophyta</taxon>
        <taxon>Embryophyta</taxon>
        <taxon>Tracheophyta</taxon>
        <taxon>Spermatophyta</taxon>
        <taxon>Magnoliopsida</taxon>
        <taxon>eudicotyledons</taxon>
        <taxon>Gunneridae</taxon>
        <taxon>Pentapetalae</taxon>
        <taxon>asterids</taxon>
        <taxon>lamiids</taxon>
        <taxon>Lamiales</taxon>
        <taxon>Orobanchaceae</taxon>
        <taxon>Orobanchaceae incertae sedis</taxon>
        <taxon>Phtheirospermum</taxon>
    </lineage>
</organism>
<feature type="non-terminal residue" evidence="1">
    <location>
        <position position="1"/>
    </location>
</feature>
<sequence length="78" mass="9045">SLAAFCFIACYFVWFNNTAYLREFYGLTGPEVEASLAQAFTFLVRDQRLGTNVKSLCGLQFLMRVCLFLFIKKLEWNV</sequence>
<dbReference type="OrthoDB" id="1926060at2759"/>
<dbReference type="GO" id="GO:0009767">
    <property type="term" value="P:photosynthetic electron transport chain"/>
    <property type="evidence" value="ECO:0007669"/>
    <property type="project" value="InterPro"/>
</dbReference>
<evidence type="ECO:0000313" key="2">
    <source>
        <dbReference type="Proteomes" id="UP000653305"/>
    </source>
</evidence>
<dbReference type="InterPro" id="IPR044900">
    <property type="entry name" value="PSII_PsbC_sf"/>
</dbReference>
<dbReference type="AlphaFoldDB" id="A0A830BZB3"/>
<protein>
    <submittedName>
        <fullName evidence="1">Photosystem ii cp43 reaction center protein</fullName>
    </submittedName>
</protein>
<reference evidence="1" key="1">
    <citation type="submission" date="2020-07" db="EMBL/GenBank/DDBJ databases">
        <title>Ethylene signaling mediates host invasion by parasitic plants.</title>
        <authorList>
            <person name="Yoshida S."/>
        </authorList>
    </citation>
    <scope>NUCLEOTIDE SEQUENCE</scope>
    <source>
        <strain evidence="1">Okayama</strain>
    </source>
</reference>
<dbReference type="GO" id="GO:0016168">
    <property type="term" value="F:chlorophyll binding"/>
    <property type="evidence" value="ECO:0007669"/>
    <property type="project" value="InterPro"/>
</dbReference>
<dbReference type="GO" id="GO:0009521">
    <property type="term" value="C:photosystem"/>
    <property type="evidence" value="ECO:0007669"/>
    <property type="project" value="InterPro"/>
</dbReference>
<dbReference type="SUPFAM" id="SSF161077">
    <property type="entry name" value="Photosystem II antenna protein-like"/>
    <property type="match status" value="1"/>
</dbReference>
<dbReference type="InterPro" id="IPR036001">
    <property type="entry name" value="PS_II_antenna-like_sf"/>
</dbReference>
<dbReference type="EMBL" id="BMAC01000169">
    <property type="protein sequence ID" value="GFP88565.1"/>
    <property type="molecule type" value="Genomic_DNA"/>
</dbReference>
<dbReference type="Gene3D" id="1.10.10.670">
    <property type="entry name" value="photosystem ii from thermosynechococcus elongatus"/>
    <property type="match status" value="1"/>
</dbReference>
<evidence type="ECO:0000313" key="1">
    <source>
        <dbReference type="EMBL" id="GFP88565.1"/>
    </source>
</evidence>